<dbReference type="EMBL" id="CABVQI010000011">
    <property type="protein sequence ID" value="VWC98442.1"/>
    <property type="molecule type" value="Genomic_DNA"/>
</dbReference>
<keyword evidence="2" id="KW-0472">Membrane</keyword>
<feature type="coiled-coil region" evidence="1">
    <location>
        <begin position="319"/>
        <end position="346"/>
    </location>
</feature>
<evidence type="ECO:0000256" key="2">
    <source>
        <dbReference type="SAM" id="Phobius"/>
    </source>
</evidence>
<reference evidence="3 4" key="1">
    <citation type="submission" date="2019-09" db="EMBL/GenBank/DDBJ databases">
        <authorList>
            <person name="Depoorter E."/>
        </authorList>
    </citation>
    <scope>NUCLEOTIDE SEQUENCE [LARGE SCALE GENOMIC DNA]</scope>
    <source>
        <strain evidence="3">R-18112</strain>
    </source>
</reference>
<name>A0A6P2WLW7_BURL3</name>
<proteinExistence type="predicted"/>
<evidence type="ECO:0000256" key="1">
    <source>
        <dbReference type="SAM" id="Coils"/>
    </source>
</evidence>
<sequence>MLRWGGRLQLPKVRPKGGTRLFVRALWMGLWHGFVAYGSAFAGTAVGVGAASLVAAVGLVDKLQEFDKHARFVDFGAWVIAVVTAGAGMSLFLMGAVMGLAFRHLYLVPRVHLAVGLLTAFAYFLPTVWLSVGWIVLPAALLVWWGLRALETPDSARIEWLLHKYYRGFPELQDWIREYILTAWMSSSRPAPQPLPQTEPPSVATAAANRRGLASSLFDEHLSEMSQMCPRLKGSVIEDEWGALIRTSERIHRMVGADAERYSLLNHFLASQMPTAIRLGWFFVKADGLTESNPSRAEHMREIEAGLKGLLGQFEKVQNQMAESDLEGLQALLRVLNEDLKQAEQREASAPPL</sequence>
<dbReference type="RefSeq" id="WP_175044894.1">
    <property type="nucleotide sequence ID" value="NZ_CABVQI010000011.1"/>
</dbReference>
<feature type="transmembrane region" description="Helical" evidence="2">
    <location>
        <begin position="75"/>
        <end position="101"/>
    </location>
</feature>
<dbReference type="Proteomes" id="UP000494274">
    <property type="component" value="Unassembled WGS sequence"/>
</dbReference>
<evidence type="ECO:0000313" key="4">
    <source>
        <dbReference type="Proteomes" id="UP000494274"/>
    </source>
</evidence>
<feature type="transmembrane region" description="Helical" evidence="2">
    <location>
        <begin position="21"/>
        <end position="39"/>
    </location>
</feature>
<gene>
    <name evidence="3" type="ORF">BLA18112_03816</name>
</gene>
<keyword evidence="1" id="KW-0175">Coiled coil</keyword>
<accession>A0A6P2WLW7</accession>
<organism evidence="3 4">
    <name type="scientific">Burkholderia lata (strain ATCC 17760 / DSM 23089 / LMG 22485 / NCIMB 9086 / R18194 / 383)</name>
    <dbReference type="NCBI Taxonomy" id="482957"/>
    <lineage>
        <taxon>Bacteria</taxon>
        <taxon>Pseudomonadati</taxon>
        <taxon>Pseudomonadota</taxon>
        <taxon>Betaproteobacteria</taxon>
        <taxon>Burkholderiales</taxon>
        <taxon>Burkholderiaceae</taxon>
        <taxon>Burkholderia</taxon>
        <taxon>Burkholderia cepacia complex</taxon>
    </lineage>
</organism>
<protein>
    <submittedName>
        <fullName evidence="3">Uncharacterized protein</fullName>
    </submittedName>
</protein>
<keyword evidence="2" id="KW-0812">Transmembrane</keyword>
<keyword evidence="2" id="KW-1133">Transmembrane helix</keyword>
<dbReference type="AlphaFoldDB" id="A0A6P2WLW7"/>
<feature type="transmembrane region" description="Helical" evidence="2">
    <location>
        <begin position="121"/>
        <end position="147"/>
    </location>
</feature>
<evidence type="ECO:0000313" key="3">
    <source>
        <dbReference type="EMBL" id="VWC98442.1"/>
    </source>
</evidence>